<evidence type="ECO:0000313" key="2">
    <source>
        <dbReference type="EMBL" id="KAL1410613.1"/>
    </source>
</evidence>
<evidence type="ECO:0008006" key="4">
    <source>
        <dbReference type="Google" id="ProtNLM"/>
    </source>
</evidence>
<dbReference type="Proteomes" id="UP001565368">
    <property type="component" value="Unassembled WGS sequence"/>
</dbReference>
<gene>
    <name evidence="2" type="ORF">Q8F55_004630</name>
</gene>
<organism evidence="2 3">
    <name type="scientific">Vanrija albida</name>
    <dbReference type="NCBI Taxonomy" id="181172"/>
    <lineage>
        <taxon>Eukaryota</taxon>
        <taxon>Fungi</taxon>
        <taxon>Dikarya</taxon>
        <taxon>Basidiomycota</taxon>
        <taxon>Agaricomycotina</taxon>
        <taxon>Tremellomycetes</taxon>
        <taxon>Trichosporonales</taxon>
        <taxon>Trichosporonaceae</taxon>
        <taxon>Vanrija</taxon>
    </lineage>
</organism>
<feature type="compositionally biased region" description="Low complexity" evidence="1">
    <location>
        <begin position="1"/>
        <end position="21"/>
    </location>
</feature>
<sequence length="402" mass="44982">MMSSPSIVAAASAASKTPSSSKRARGPELFGTDSIPREVQMGLGEALRQLLTERHAQSHDGYLGSTCNPYADEELDDAPHLVTSALIKFFAPSGLDAKRIAPQDIFTNPFELTMLVLKSNKVDYTVVATCVTSLFELIQWSPADVEALVHRRVIASKPGKTDWYFAQLIGFTTGFATNRKSECPRWEDLIKRWDLVFETRQKAVKSALYKIAVDDGHRTHLPVAVLKLAKDFIAQRKRQALDLPYLFTEDERAAVVHHMYTALKAGKKVSVAAMAKDIPGRSYQSIQWLVDPTDDPPPRIFDNAGHGFFHVIKGCSKILAHTVKALGRQVVSVGRAVVILAKRDEDGKLPDLKEVGVQYHHPFARILDETFVFDCLREGRFIRELEAYEAKDLARNKRQRRA</sequence>
<evidence type="ECO:0000313" key="3">
    <source>
        <dbReference type="Proteomes" id="UP001565368"/>
    </source>
</evidence>
<accession>A0ABR3Q8E0</accession>
<protein>
    <recommendedName>
        <fullName evidence="4">BRCT domain-containing protein</fullName>
    </recommendedName>
</protein>
<comment type="caution">
    <text evidence="2">The sequence shown here is derived from an EMBL/GenBank/DDBJ whole genome shotgun (WGS) entry which is preliminary data.</text>
</comment>
<dbReference type="GeneID" id="95985673"/>
<dbReference type="EMBL" id="JBBXJM010000003">
    <property type="protein sequence ID" value="KAL1410613.1"/>
    <property type="molecule type" value="Genomic_DNA"/>
</dbReference>
<reference evidence="2 3" key="1">
    <citation type="submission" date="2023-08" db="EMBL/GenBank/DDBJ databases">
        <title>Annotated Genome Sequence of Vanrija albida AlHP1.</title>
        <authorList>
            <person name="Herzog R."/>
        </authorList>
    </citation>
    <scope>NUCLEOTIDE SEQUENCE [LARGE SCALE GENOMIC DNA]</scope>
    <source>
        <strain evidence="2 3">AlHP1</strain>
    </source>
</reference>
<feature type="region of interest" description="Disordered" evidence="1">
    <location>
        <begin position="1"/>
        <end position="31"/>
    </location>
</feature>
<proteinExistence type="predicted"/>
<evidence type="ECO:0000256" key="1">
    <source>
        <dbReference type="SAM" id="MobiDB-lite"/>
    </source>
</evidence>
<name>A0ABR3Q8E0_9TREE</name>
<keyword evidence="3" id="KW-1185">Reference proteome</keyword>
<dbReference type="RefSeq" id="XP_069210557.1">
    <property type="nucleotide sequence ID" value="XM_069353139.1"/>
</dbReference>